<dbReference type="AlphaFoldDB" id="A0A6I9YPV4"/>
<feature type="non-terminal residue" evidence="4">
    <location>
        <position position="1"/>
    </location>
</feature>
<dbReference type="CTD" id="6954"/>
<reference evidence="4" key="1">
    <citation type="submission" date="2025-08" db="UniProtKB">
        <authorList>
            <consortium name="RefSeq"/>
        </authorList>
    </citation>
    <scope>IDENTIFICATION</scope>
    <source>
        <tissue evidence="4">Skeletal muscle</tissue>
    </source>
</reference>
<dbReference type="PANTHER" id="PTHR12832">
    <property type="entry name" value="TESTIS-SPECIFIC PROTEIN PBS13 T-COMPLEX 11"/>
    <property type="match status" value="1"/>
</dbReference>
<protein>
    <submittedName>
        <fullName evidence="4">T-complex protein 11 homolog</fullName>
    </submittedName>
</protein>
<proteinExistence type="inferred from homology"/>
<dbReference type="GeneID" id="106552439"/>
<organism evidence="3 4">
    <name type="scientific">Thamnophis sirtalis</name>
    <dbReference type="NCBI Taxonomy" id="35019"/>
    <lineage>
        <taxon>Eukaryota</taxon>
        <taxon>Metazoa</taxon>
        <taxon>Chordata</taxon>
        <taxon>Craniata</taxon>
        <taxon>Vertebrata</taxon>
        <taxon>Euteleostomi</taxon>
        <taxon>Lepidosauria</taxon>
        <taxon>Squamata</taxon>
        <taxon>Bifurcata</taxon>
        <taxon>Unidentata</taxon>
        <taxon>Episquamata</taxon>
        <taxon>Toxicofera</taxon>
        <taxon>Serpentes</taxon>
        <taxon>Colubroidea</taxon>
        <taxon>Colubridae</taxon>
        <taxon>Natricinae</taxon>
        <taxon>Thamnophis</taxon>
    </lineage>
</organism>
<dbReference type="Pfam" id="PF05794">
    <property type="entry name" value="Tcp11"/>
    <property type="match status" value="1"/>
</dbReference>
<dbReference type="GO" id="GO:1902490">
    <property type="term" value="P:regulation of sperm capacitation"/>
    <property type="evidence" value="ECO:0007669"/>
    <property type="project" value="TreeGrafter"/>
</dbReference>
<gene>
    <name evidence="4" type="primary">TCP11</name>
</gene>
<sequence>APSLRLPLSSSPQGVRRSNSPQIHSISELMETANEVSKMTIAHEIIVNHDFKLQEVNLSPNSLESRVKETVHKAFWDNLKEQLFKVPPDYSHAIKLLQEIKETLLSLLLPRQTRLKSQIEESLDIELIKQEAEHGALDIPKLTTYILGTMAMLCAPIRDEEIQSLRIMADPVHLLREIFRVLNLMKMDMVNFTIQSIRPHLLEHSVQYERKKFQELLNKLPGRYRRVSNGHLLDYSLAYTTDWLHKAVTKVSNSDLLPSSSTSGTNGPSVPTSPISAGKVSFIHSPTAVLNQAYMDLLDWELGREHYPETMLMDKARLHALQVEVNQLVIIASVLLVSSNICGNELFSSPGCGNRLKRVIKALLEGLPDIRSENALMDISNQIHMEVNAILNQLGHPALSTDKAASLKGQLRNLEDKNNAVRVLIEQRIQTFLRHCLYPGGQNAKNLLQGLTPIQEELLEIGQRFGSLIHHNRQVFGPYYSEILKKLLLPGAKSETGKVSS</sequence>
<dbReference type="GO" id="GO:0036126">
    <property type="term" value="C:sperm flagellum"/>
    <property type="evidence" value="ECO:0007669"/>
    <property type="project" value="TreeGrafter"/>
</dbReference>
<keyword evidence="3" id="KW-1185">Reference proteome</keyword>
<evidence type="ECO:0000256" key="1">
    <source>
        <dbReference type="ARBA" id="ARBA00010954"/>
    </source>
</evidence>
<dbReference type="GO" id="GO:0010737">
    <property type="term" value="P:protein kinase A signaling"/>
    <property type="evidence" value="ECO:0007669"/>
    <property type="project" value="TreeGrafter"/>
</dbReference>
<dbReference type="PANTHER" id="PTHR12832:SF14">
    <property type="entry name" value="T-COMPLEX PROTEIN 11 HOMOLOG"/>
    <property type="match status" value="1"/>
</dbReference>
<dbReference type="Proteomes" id="UP000504617">
    <property type="component" value="Unplaced"/>
</dbReference>
<feature type="region of interest" description="Disordered" evidence="2">
    <location>
        <begin position="1"/>
        <end position="20"/>
    </location>
</feature>
<comment type="similarity">
    <text evidence="1">Belongs to the TCP11 family.</text>
</comment>
<dbReference type="OrthoDB" id="276323at2759"/>
<evidence type="ECO:0000256" key="2">
    <source>
        <dbReference type="SAM" id="MobiDB-lite"/>
    </source>
</evidence>
<dbReference type="GO" id="GO:0001669">
    <property type="term" value="C:acrosomal vesicle"/>
    <property type="evidence" value="ECO:0007669"/>
    <property type="project" value="TreeGrafter"/>
</dbReference>
<feature type="compositionally biased region" description="Low complexity" evidence="2">
    <location>
        <begin position="1"/>
        <end position="12"/>
    </location>
</feature>
<evidence type="ECO:0000313" key="4">
    <source>
        <dbReference type="RefSeq" id="XP_013926186.1"/>
    </source>
</evidence>
<dbReference type="KEGG" id="tsr:106552439"/>
<dbReference type="InterPro" id="IPR008862">
    <property type="entry name" value="Tcp11"/>
</dbReference>
<name>A0A6I9YPV4_9SAUR</name>
<accession>A0A6I9YPV4</accession>
<evidence type="ECO:0000313" key="3">
    <source>
        <dbReference type="Proteomes" id="UP000504617"/>
    </source>
</evidence>
<dbReference type="RefSeq" id="XP_013926186.1">
    <property type="nucleotide sequence ID" value="XM_014070711.1"/>
</dbReference>